<dbReference type="PROSITE" id="PS50181">
    <property type="entry name" value="FBOX"/>
    <property type="match status" value="1"/>
</dbReference>
<dbReference type="Gene3D" id="1.20.1280.50">
    <property type="match status" value="1"/>
</dbReference>
<evidence type="ECO:0000259" key="1">
    <source>
        <dbReference type="PROSITE" id="PS50181"/>
    </source>
</evidence>
<dbReference type="InterPro" id="IPR001810">
    <property type="entry name" value="F-box_dom"/>
</dbReference>
<reference evidence="2 3" key="1">
    <citation type="journal article" date="2014" name="Proc. Natl. Acad. Sci. U.S.A.">
        <title>Thirty-thousand-year-old distant relative of giant icosahedral DNA viruses with a pandoravirus morphology.</title>
        <authorList>
            <person name="Legendre M."/>
            <person name="Bartoli J."/>
            <person name="Shmakova L."/>
            <person name="Jeudy S."/>
            <person name="Labadie K."/>
            <person name="Adrait A."/>
            <person name="Lescot M."/>
            <person name="Poirot O."/>
            <person name="Bertaux L."/>
            <person name="Bruley C."/>
            <person name="Coute Y."/>
            <person name="Rivkina E."/>
            <person name="Abergel C."/>
            <person name="Claverie J.M."/>
        </authorList>
    </citation>
    <scope>NUCLEOTIDE SEQUENCE [LARGE SCALE GENOMIC DNA]</scope>
    <source>
        <strain evidence="2">P1084-T</strain>
    </source>
</reference>
<dbReference type="InterPro" id="IPR036047">
    <property type="entry name" value="F-box-like_dom_sf"/>
</dbReference>
<dbReference type="EMBL" id="KF740664">
    <property type="protein sequence ID" value="AHH01690.1"/>
    <property type="molecule type" value="Genomic_DNA"/>
</dbReference>
<dbReference type="SUPFAM" id="SSF81383">
    <property type="entry name" value="F-box domain"/>
    <property type="match status" value="1"/>
</dbReference>
<evidence type="ECO:0000313" key="3">
    <source>
        <dbReference type="Proteomes" id="UP000202176"/>
    </source>
</evidence>
<keyword evidence="3" id="KW-1185">Reference proteome</keyword>
<protein>
    <recommendedName>
        <fullName evidence="1">F-box domain-containing protein</fullName>
    </recommendedName>
</protein>
<accession>W5SAB0</accession>
<gene>
    <name evidence="2" type="ORF">pv_123</name>
</gene>
<dbReference type="OrthoDB" id="39912at10239"/>
<name>W5SAB0_9VIRU</name>
<dbReference type="KEGG" id="vg:18266151"/>
<dbReference type="CDD" id="cd09917">
    <property type="entry name" value="F-box_SF"/>
    <property type="match status" value="1"/>
</dbReference>
<dbReference type="RefSeq" id="YP_009001025.1">
    <property type="nucleotide sequence ID" value="NC_023423.1"/>
</dbReference>
<organism evidence="2 3">
    <name type="scientific">Pithovirus sibericum</name>
    <dbReference type="NCBI Taxonomy" id="1450746"/>
    <lineage>
        <taxon>Viruses</taxon>
        <taxon>Pithoviruses</taxon>
        <taxon>Orthopithovirinae</taxon>
        <taxon>Alphapithovirus</taxon>
        <taxon>Alphapithovirus sibericum</taxon>
    </lineage>
</organism>
<feature type="domain" description="F-box" evidence="1">
    <location>
        <begin position="5"/>
        <end position="51"/>
    </location>
</feature>
<dbReference type="Pfam" id="PF12937">
    <property type="entry name" value="F-box-like"/>
    <property type="match status" value="1"/>
</dbReference>
<dbReference type="SMART" id="SM00256">
    <property type="entry name" value="FBOX"/>
    <property type="match status" value="1"/>
</dbReference>
<sequence length="260" mass="30969">MNRSPDEEPYLPLEIRQLISSSLSVEDILRLCSTNPQWRRVCQDETFWRDITFRDFPVPWYTQDQKSWKQIYRQNSELSRINVEGKVVYLVFVQTDLAASTFPFVSEEDSNLYFWLKNFLRLRYAMTYIPGNLDPIEGTLTALPDVVRYNQEVSSETQEPFIRFYYSVSIPGAQTELDLYNWLSKLQSLIIPLSDSYLEVIMTEDEEPPQQILQYEYSEMDRRVLIQLNNEDRDFFSYDDQSRLFFEKGNGNGFITQIYY</sequence>
<dbReference type="Proteomes" id="UP000202176">
    <property type="component" value="Segment"/>
</dbReference>
<proteinExistence type="predicted"/>
<evidence type="ECO:0000313" key="2">
    <source>
        <dbReference type="EMBL" id="AHH01690.1"/>
    </source>
</evidence>
<dbReference type="GeneID" id="18266151"/>